<evidence type="ECO:0000256" key="5">
    <source>
        <dbReference type="HAMAP-Rule" id="MF_00651"/>
    </source>
</evidence>
<dbReference type="AlphaFoldDB" id="A0A2M7RDH7"/>
<evidence type="ECO:0000313" key="8">
    <source>
        <dbReference type="Proteomes" id="UP000228689"/>
    </source>
</evidence>
<dbReference type="InterPro" id="IPR037027">
    <property type="entry name" value="YqgF/RNaseH-like_dom_sf"/>
</dbReference>
<dbReference type="SUPFAM" id="SSF53098">
    <property type="entry name" value="Ribonuclease H-like"/>
    <property type="match status" value="1"/>
</dbReference>
<keyword evidence="3 5" id="KW-0540">Nuclease</keyword>
<evidence type="ECO:0000313" key="7">
    <source>
        <dbReference type="EMBL" id="PIY94808.1"/>
    </source>
</evidence>
<proteinExistence type="inferred from homology"/>
<organism evidence="7 8">
    <name type="scientific">Candidatus Komeilibacteria bacterium CG_4_10_14_0_8_um_filter_37_78</name>
    <dbReference type="NCBI Taxonomy" id="1974471"/>
    <lineage>
        <taxon>Bacteria</taxon>
        <taxon>Candidatus Komeiliibacteriota</taxon>
    </lineage>
</organism>
<dbReference type="GO" id="GO:0005737">
    <property type="term" value="C:cytoplasm"/>
    <property type="evidence" value="ECO:0007669"/>
    <property type="project" value="UniProtKB-SubCell"/>
</dbReference>
<name>A0A2M7RDH7_9BACT</name>
<dbReference type="PANTHER" id="PTHR33317:SF4">
    <property type="entry name" value="POLYNUCLEOTIDYL TRANSFERASE, RIBONUCLEASE H-LIKE SUPERFAMILY PROTEIN"/>
    <property type="match status" value="1"/>
</dbReference>
<keyword evidence="4 5" id="KW-0378">Hydrolase</keyword>
<evidence type="ECO:0000256" key="3">
    <source>
        <dbReference type="ARBA" id="ARBA00022722"/>
    </source>
</evidence>
<feature type="domain" description="YqgF/RNase H-like" evidence="6">
    <location>
        <begin position="2"/>
        <end position="101"/>
    </location>
</feature>
<dbReference type="Gene3D" id="3.30.420.140">
    <property type="entry name" value="YqgF/RNase H-like domain"/>
    <property type="match status" value="1"/>
</dbReference>
<reference evidence="8" key="1">
    <citation type="submission" date="2017-09" db="EMBL/GenBank/DDBJ databases">
        <title>Depth-based differentiation of microbial function through sediment-hosted aquifers and enrichment of novel symbionts in the deep terrestrial subsurface.</title>
        <authorList>
            <person name="Probst A.J."/>
            <person name="Ladd B."/>
            <person name="Jarett J.K."/>
            <person name="Geller-Mcgrath D.E."/>
            <person name="Sieber C.M.K."/>
            <person name="Emerson J.B."/>
            <person name="Anantharaman K."/>
            <person name="Thomas B.C."/>
            <person name="Malmstrom R."/>
            <person name="Stieglmeier M."/>
            <person name="Klingl A."/>
            <person name="Woyke T."/>
            <person name="Ryan C.M."/>
            <person name="Banfield J.F."/>
        </authorList>
    </citation>
    <scope>NUCLEOTIDE SEQUENCE [LARGE SCALE GENOMIC DNA]</scope>
</reference>
<dbReference type="InterPro" id="IPR012337">
    <property type="entry name" value="RNaseH-like_sf"/>
</dbReference>
<comment type="subcellular location">
    <subcellularLocation>
        <location evidence="5">Cytoplasm</location>
    </subcellularLocation>
</comment>
<evidence type="ECO:0000256" key="2">
    <source>
        <dbReference type="ARBA" id="ARBA00022517"/>
    </source>
</evidence>
<evidence type="ECO:0000256" key="1">
    <source>
        <dbReference type="ARBA" id="ARBA00022490"/>
    </source>
</evidence>
<dbReference type="NCBIfam" id="TIGR00250">
    <property type="entry name" value="RNAse_H_YqgF"/>
    <property type="match status" value="1"/>
</dbReference>
<accession>A0A2M7RDH7</accession>
<keyword evidence="1 5" id="KW-0963">Cytoplasm</keyword>
<evidence type="ECO:0000256" key="4">
    <source>
        <dbReference type="ARBA" id="ARBA00022801"/>
    </source>
</evidence>
<protein>
    <recommendedName>
        <fullName evidence="5">Putative pre-16S rRNA nuclease</fullName>
        <ecNumber evidence="5">3.1.-.-</ecNumber>
    </recommendedName>
</protein>
<evidence type="ECO:0000259" key="6">
    <source>
        <dbReference type="SMART" id="SM00732"/>
    </source>
</evidence>
<comment type="similarity">
    <text evidence="5">Belongs to the YqgF HJR family.</text>
</comment>
<dbReference type="CDD" id="cd16964">
    <property type="entry name" value="YqgF"/>
    <property type="match status" value="1"/>
</dbReference>
<dbReference type="GO" id="GO:0004518">
    <property type="term" value="F:nuclease activity"/>
    <property type="evidence" value="ECO:0007669"/>
    <property type="project" value="UniProtKB-KW"/>
</dbReference>
<comment type="function">
    <text evidence="5">Could be a nuclease involved in processing of the 5'-end of pre-16S rRNA.</text>
</comment>
<dbReference type="HAMAP" id="MF_00651">
    <property type="entry name" value="Nuclease_YqgF"/>
    <property type="match status" value="1"/>
</dbReference>
<dbReference type="SMART" id="SM00732">
    <property type="entry name" value="YqgFc"/>
    <property type="match status" value="1"/>
</dbReference>
<dbReference type="EC" id="3.1.-.-" evidence="5"/>
<dbReference type="EMBL" id="PFMC01000056">
    <property type="protein sequence ID" value="PIY94808.1"/>
    <property type="molecule type" value="Genomic_DNA"/>
</dbReference>
<dbReference type="PANTHER" id="PTHR33317">
    <property type="entry name" value="POLYNUCLEOTIDYL TRANSFERASE, RIBONUCLEASE H-LIKE SUPERFAMILY PROTEIN"/>
    <property type="match status" value="1"/>
</dbReference>
<dbReference type="InterPro" id="IPR006641">
    <property type="entry name" value="YqgF/RNaseH-like_dom"/>
</dbReference>
<dbReference type="GO" id="GO:0000967">
    <property type="term" value="P:rRNA 5'-end processing"/>
    <property type="evidence" value="ECO:0007669"/>
    <property type="project" value="UniProtKB-UniRule"/>
</dbReference>
<dbReference type="InterPro" id="IPR005227">
    <property type="entry name" value="YqgF"/>
</dbReference>
<dbReference type="GO" id="GO:0016788">
    <property type="term" value="F:hydrolase activity, acting on ester bonds"/>
    <property type="evidence" value="ECO:0007669"/>
    <property type="project" value="UniProtKB-UniRule"/>
</dbReference>
<dbReference type="Pfam" id="PF03652">
    <property type="entry name" value="RuvX"/>
    <property type="match status" value="1"/>
</dbReference>
<keyword evidence="2 5" id="KW-0690">Ribosome biogenesis</keyword>
<comment type="caution">
    <text evidence="7">The sequence shown here is derived from an EMBL/GenBank/DDBJ whole genome shotgun (WGS) entry which is preliminary data.</text>
</comment>
<dbReference type="Proteomes" id="UP000228689">
    <property type="component" value="Unassembled WGS sequence"/>
</dbReference>
<sequence>MKKLLGIDYGTVKIGLAIADDQMKMAVPYKIIKEADLQQQLVLIKKIIDSEDINEIVVGLPKKLNNDATEQTAITERFIETLKSFDLPVYDADERLTSQAAQQQGIVEDDAVAAMYILQSYLDRHYV</sequence>
<gene>
    <name evidence="7" type="ORF">COY67_01925</name>
</gene>